<keyword evidence="2" id="KW-0204">Cytolysis</keyword>
<dbReference type="Pfam" id="PF02794">
    <property type="entry name" value="HlyC"/>
    <property type="match status" value="1"/>
</dbReference>
<keyword evidence="2" id="KW-0963">Cytoplasm</keyword>
<dbReference type="EC" id="2.3.1.-" evidence="2"/>
<dbReference type="RefSeq" id="WP_342076505.1">
    <property type="nucleotide sequence ID" value="NZ_CP151767.2"/>
</dbReference>
<organism evidence="3 4">
    <name type="scientific">Yoonia rhodophyticola</name>
    <dbReference type="NCBI Taxonomy" id="3137370"/>
    <lineage>
        <taxon>Bacteria</taxon>
        <taxon>Pseudomonadati</taxon>
        <taxon>Pseudomonadota</taxon>
        <taxon>Alphaproteobacteria</taxon>
        <taxon>Rhodobacterales</taxon>
        <taxon>Paracoccaceae</taxon>
        <taxon>Yoonia</taxon>
    </lineage>
</organism>
<dbReference type="GO" id="GO:0016746">
    <property type="term" value="F:acyltransferase activity"/>
    <property type="evidence" value="ECO:0007669"/>
    <property type="project" value="UniProtKB-UniRule"/>
</dbReference>
<evidence type="ECO:0000256" key="1">
    <source>
        <dbReference type="ARBA" id="ARBA00005686"/>
    </source>
</evidence>
<gene>
    <name evidence="3" type="ORF">AABB31_19925</name>
</gene>
<evidence type="ECO:0000313" key="4">
    <source>
        <dbReference type="Proteomes" id="UP001470809"/>
    </source>
</evidence>
<accession>A0AAN0MCJ5</accession>
<dbReference type="GO" id="GO:0009404">
    <property type="term" value="P:toxin metabolic process"/>
    <property type="evidence" value="ECO:0007669"/>
    <property type="project" value="UniProtKB-UniRule"/>
</dbReference>
<dbReference type="EMBL" id="CP151767">
    <property type="protein sequence ID" value="WZU67193.1"/>
    <property type="molecule type" value="Genomic_DNA"/>
</dbReference>
<protein>
    <recommendedName>
        <fullName evidence="2">RTX toxin-activating lysine-acyltransferase</fullName>
        <ecNumber evidence="2">2.3.1.-</ecNumber>
    </recommendedName>
</protein>
<dbReference type="GO" id="GO:0031640">
    <property type="term" value="P:killing of cells of another organism"/>
    <property type="evidence" value="ECO:0007669"/>
    <property type="project" value="UniProtKB-KW"/>
</dbReference>
<name>A0AAN0MCJ5_9RHOB</name>
<comment type="similarity">
    <text evidence="1 2">Belongs to the RTX toxin acyltransferase family.</text>
</comment>
<proteinExistence type="inferred from homology"/>
<evidence type="ECO:0000256" key="2">
    <source>
        <dbReference type="RuleBase" id="RU368102"/>
    </source>
</evidence>
<keyword evidence="2" id="KW-0808">Transferase</keyword>
<comment type="function">
    <text evidence="2">Involved in fatty acylation of protoxin at internal lysine residues, thereby converting it to the active toxin.</text>
</comment>
<dbReference type="PRINTS" id="PR01489">
    <property type="entry name" value="RTXTOXINC"/>
</dbReference>
<dbReference type="KEGG" id="yrh:AABB31_19925"/>
<sequence length="164" mass="18757">MQDTPDQGGMIAVSPLYPNDDVIKIVGEVCFLCFHSTLYRHWSMRDIGRVFEPPVYLKQFHLYRARNVARGLVTWAKLDAAAEAKHMSGAGLDDFEEWRSGDQFWIMDLMAPWGHGRTIIKSILATFPANDFKTLRVHNGKRAVMHWTRASASSPWRLHRSALS</sequence>
<dbReference type="InterPro" id="IPR003996">
    <property type="entry name" value="RTX_toxin-activating_protC_bac"/>
</dbReference>
<evidence type="ECO:0000313" key="3">
    <source>
        <dbReference type="EMBL" id="WZU67193.1"/>
    </source>
</evidence>
<keyword evidence="2" id="KW-0012">Acyltransferase</keyword>
<dbReference type="Proteomes" id="UP001470809">
    <property type="component" value="Chromosome"/>
</dbReference>
<dbReference type="AlphaFoldDB" id="A0AAN0MCJ5"/>
<reference evidence="3" key="1">
    <citation type="submission" date="2024-08" db="EMBL/GenBank/DDBJ databases">
        <title>Phylogenomic analyses of a clade within the roseobacter group suggest taxonomic reassignments of species of the genera Aestuariivita, Citreicella, Loktanella, Nautella, Pelagibaca, Ruegeria, Thalassobius, Thiobacimonas and Tropicibacter, and the proposal o.</title>
        <authorList>
            <person name="Jeon C.O."/>
        </authorList>
    </citation>
    <scope>NUCLEOTIDE SEQUENCE</scope>
    <source>
        <strain evidence="3">SS1-5</strain>
    </source>
</reference>
<comment type="subcellular location">
    <subcellularLocation>
        <location evidence="2">Cytoplasm</location>
    </subcellularLocation>
</comment>
<dbReference type="GO" id="GO:0005737">
    <property type="term" value="C:cytoplasm"/>
    <property type="evidence" value="ECO:0007669"/>
    <property type="project" value="UniProtKB-SubCell"/>
</dbReference>
<keyword evidence="4" id="KW-1185">Reference proteome</keyword>